<dbReference type="OrthoDB" id="313446at2759"/>
<dbReference type="GO" id="GO:1904491">
    <property type="term" value="P:protein localization to ciliary transition zone"/>
    <property type="evidence" value="ECO:0007669"/>
    <property type="project" value="TreeGrafter"/>
</dbReference>
<dbReference type="Pfam" id="PF26186">
    <property type="entry name" value="NPHP4_C2_3rd"/>
    <property type="match status" value="1"/>
</dbReference>
<evidence type="ECO:0008006" key="9">
    <source>
        <dbReference type="Google" id="ProtNLM"/>
    </source>
</evidence>
<evidence type="ECO:0000256" key="1">
    <source>
        <dbReference type="SAM" id="MobiDB-lite"/>
    </source>
</evidence>
<evidence type="ECO:0000259" key="4">
    <source>
        <dbReference type="Pfam" id="PF26186"/>
    </source>
</evidence>
<dbReference type="InterPro" id="IPR058688">
    <property type="entry name" value="Ig_NPHP4_2nd"/>
</dbReference>
<feature type="compositionally biased region" description="Polar residues" evidence="1">
    <location>
        <begin position="493"/>
        <end position="508"/>
    </location>
</feature>
<evidence type="ECO:0000259" key="5">
    <source>
        <dbReference type="Pfam" id="PF26189"/>
    </source>
</evidence>
<dbReference type="InterPro" id="IPR058686">
    <property type="entry name" value="Ig_NPHP4_3rd"/>
</dbReference>
<dbReference type="GO" id="GO:0097730">
    <property type="term" value="C:non-motile cilium"/>
    <property type="evidence" value="ECO:0007669"/>
    <property type="project" value="InterPro"/>
</dbReference>
<feature type="region of interest" description="Disordered" evidence="1">
    <location>
        <begin position="900"/>
        <end position="920"/>
    </location>
</feature>
<dbReference type="GO" id="GO:0097546">
    <property type="term" value="C:ciliary base"/>
    <property type="evidence" value="ECO:0007669"/>
    <property type="project" value="TreeGrafter"/>
</dbReference>
<reference evidence="7 8" key="1">
    <citation type="journal article" date="2017" name="PLoS Biol.">
        <title>The sea cucumber genome provides insights into morphological evolution and visceral regeneration.</title>
        <authorList>
            <person name="Zhang X."/>
            <person name="Sun L."/>
            <person name="Yuan J."/>
            <person name="Sun Y."/>
            <person name="Gao Y."/>
            <person name="Zhang L."/>
            <person name="Li S."/>
            <person name="Dai H."/>
            <person name="Hamel J.F."/>
            <person name="Liu C."/>
            <person name="Yu Y."/>
            <person name="Liu S."/>
            <person name="Lin W."/>
            <person name="Guo K."/>
            <person name="Jin S."/>
            <person name="Xu P."/>
            <person name="Storey K.B."/>
            <person name="Huan P."/>
            <person name="Zhang T."/>
            <person name="Zhou Y."/>
            <person name="Zhang J."/>
            <person name="Lin C."/>
            <person name="Li X."/>
            <person name="Xing L."/>
            <person name="Huo D."/>
            <person name="Sun M."/>
            <person name="Wang L."/>
            <person name="Mercier A."/>
            <person name="Li F."/>
            <person name="Yang H."/>
            <person name="Xiang J."/>
        </authorList>
    </citation>
    <scope>NUCLEOTIDE SEQUENCE [LARGE SCALE GENOMIC DNA]</scope>
    <source>
        <strain evidence="7">Shaxun</strain>
        <tissue evidence="7">Muscle</tissue>
    </source>
</reference>
<gene>
    <name evidence="7" type="ORF">BSL78_12452</name>
</gene>
<dbReference type="PANTHER" id="PTHR31043:SF3">
    <property type="entry name" value="NEPHROCYSTIN-4"/>
    <property type="match status" value="1"/>
</dbReference>
<protein>
    <recommendedName>
        <fullName evidence="9">Nephrocystin-4</fullName>
    </recommendedName>
</protein>
<dbReference type="InterPro" id="IPR058764">
    <property type="entry name" value="NPHP4_SK"/>
</dbReference>
<feature type="domain" description="NPHP4 Ig-like" evidence="6">
    <location>
        <begin position="977"/>
        <end position="1132"/>
    </location>
</feature>
<dbReference type="Pfam" id="PF26015">
    <property type="entry name" value="Ig_NPH4_3rd"/>
    <property type="match status" value="1"/>
</dbReference>
<dbReference type="STRING" id="307972.A0A2G8KRV3"/>
<dbReference type="GO" id="GO:0090090">
    <property type="term" value="P:negative regulation of canonical Wnt signaling pathway"/>
    <property type="evidence" value="ECO:0007669"/>
    <property type="project" value="InterPro"/>
</dbReference>
<sequence length="1315" mass="147923">MLQSLLSAARKVKSESEWRDLFQKNADQIPRVNEQHDDAEESTTCYQLTVNTIEAIHKPVEKGKAETEYFIRLSIFDVTFKRFFGKTWTGPRKVVKAKGNKKTLLHYNTPVFFHTSLTEPNIVLVAEIVGIVEDKNGRIHHLSCGWSVLRIFQQGEFVDTSSGSPAPVKRVDVFHGSPRALLYLDDDIEGHKLITLVADCQLCYSIKTHRLMEKISHLIPENAFFSGSDVVPGVAVADDGDNFRKPKPLKRIHGVLDKINIVLPPSVEKFEEDLCQLVNADRMAKENIQADRATVKVAERRLHVNLHNGWEYVDKPQIVMLDADVFTRGGNRGSLSRGKQKSGMSGSRESLLSSLQVKSKIQLKSLVDDPLYAVLFLLEYIVTIPVSDQEKKLAGSMRRSQTQSYFIRWAAWTPDLSQPTRDVSMPLEGGLAHNPDQVLIYAKPDDTEKGKDHGGTITFSFKLKKEGNSRPISPMSGSVSSPRVLDLKPPSGGQFSSMMSLPSQTSEGSALHEVNAPLSGKPPLGRSPRRFQQSAMSNYSAQGMDSARSNGGIESPAAPLGYPLQITHLENERDVTDSSYQEQLQEIPFAPVHAPIIPTLTPKERQARRTPELVDVLGHAVLHPKKESVDPLQCNEIVVQFLALTRPLTNQQASRTDFPKTVFFTFQFYRYPAVTTERLLVSEPDNKVATPIDKFPLVLRKLKEDEITAKETDPGWMISYRVDPEYLKPGEGHLFIRHLYLQTLHIDVWDGDSLLLIGSCAVQLKHLLRGGREAVQIASELDIVTSEYNEAAGTMTGDLSRSGSVRPVGVANLLRGHLHVRLANIGHPVDKTVAKAATLPFQSAKVVIQDDGSGAFLGGRLNSTSRHSDARATHLSQNRTFMASHMAEVDQEVATALFSRTGGQNKSDSNEMSSKQQRKLNRMKAVRESLGKENNEKFLVKKEEKVQRSRDLKTIEIQRSLSKKEGILLMLQSVITTQHTIHPTFSAAEYFEFELRNPYNVEHTIAIQWEDRELGVVTNFKELRYLKKIFKLTTTNMEEGMFINPTDDEHLGLGVHIFLKPKEKVFIPFKYQSFRTNHQVPPQGPSAKHYNNWTKQMTDVDDTLESKTVKVFFRTQDNKPIAVLSLSVEPQPHIVNQTFRFQHPEQSFLKKSIRLPPFNAFTEMMGHSDLQRQVYVKCSDENVICESKKLPSGEPQDVFIKVACGPSPSVKKFYVVIYLDPFICKPVQIWQFYIHALHRMDVSCMEGQTQSFSLILKGTTASRLVKCFSSHPQEMAMTPSDPFMLMANAVHEVQVYVSPKQKGCKNMYINVVGIL</sequence>
<dbReference type="Pfam" id="PF26173">
    <property type="entry name" value="NPHP4_SK"/>
    <property type="match status" value="1"/>
</dbReference>
<feature type="domain" description="NPHP4 SK-like" evidence="3">
    <location>
        <begin position="911"/>
        <end position="971"/>
    </location>
</feature>
<dbReference type="InterPro" id="IPR029775">
    <property type="entry name" value="NPHP4"/>
</dbReference>
<evidence type="ECO:0000259" key="2">
    <source>
        <dbReference type="Pfam" id="PF26015"/>
    </source>
</evidence>
<feature type="compositionally biased region" description="Polar residues" evidence="1">
    <location>
        <begin position="901"/>
        <end position="915"/>
    </location>
</feature>
<evidence type="ECO:0000259" key="3">
    <source>
        <dbReference type="Pfam" id="PF26173"/>
    </source>
</evidence>
<proteinExistence type="predicted"/>
<name>A0A2G8KRV3_STIJA</name>
<evidence type="ECO:0000313" key="8">
    <source>
        <dbReference type="Proteomes" id="UP000230750"/>
    </source>
</evidence>
<evidence type="ECO:0000259" key="6">
    <source>
        <dbReference type="Pfam" id="PF26190"/>
    </source>
</evidence>
<accession>A0A2G8KRV3</accession>
<organism evidence="7 8">
    <name type="scientific">Stichopus japonicus</name>
    <name type="common">Sea cucumber</name>
    <dbReference type="NCBI Taxonomy" id="307972"/>
    <lineage>
        <taxon>Eukaryota</taxon>
        <taxon>Metazoa</taxon>
        <taxon>Echinodermata</taxon>
        <taxon>Eleutherozoa</taxon>
        <taxon>Echinozoa</taxon>
        <taxon>Holothuroidea</taxon>
        <taxon>Aspidochirotacea</taxon>
        <taxon>Aspidochirotida</taxon>
        <taxon>Stichopodidae</taxon>
        <taxon>Apostichopus</taxon>
    </lineage>
</organism>
<feature type="domain" description="NPHP4 Ig-like" evidence="2">
    <location>
        <begin position="1247"/>
        <end position="1312"/>
    </location>
</feature>
<feature type="domain" description="NPHP4 C2-like" evidence="4">
    <location>
        <begin position="608"/>
        <end position="827"/>
    </location>
</feature>
<evidence type="ECO:0000313" key="7">
    <source>
        <dbReference type="EMBL" id="PIK50670.1"/>
    </source>
</evidence>
<dbReference type="Pfam" id="PF26189">
    <property type="entry name" value="Ig_NPHP4_2nd"/>
    <property type="match status" value="1"/>
</dbReference>
<dbReference type="InterPro" id="IPR058765">
    <property type="entry name" value="NPHP4_C2-like"/>
</dbReference>
<dbReference type="PANTHER" id="PTHR31043">
    <property type="entry name" value="NEPHROCYSTIN-4"/>
    <property type="match status" value="1"/>
</dbReference>
<dbReference type="Pfam" id="PF26190">
    <property type="entry name" value="Ig_NPHP4_1st"/>
    <property type="match status" value="1"/>
</dbReference>
<dbReference type="Proteomes" id="UP000230750">
    <property type="component" value="Unassembled WGS sequence"/>
</dbReference>
<keyword evidence="8" id="KW-1185">Reference proteome</keyword>
<feature type="region of interest" description="Disordered" evidence="1">
    <location>
        <begin position="468"/>
        <end position="508"/>
    </location>
</feature>
<dbReference type="EMBL" id="MRZV01000409">
    <property type="protein sequence ID" value="PIK50670.1"/>
    <property type="molecule type" value="Genomic_DNA"/>
</dbReference>
<dbReference type="InterPro" id="IPR058687">
    <property type="entry name" value="Ig_NPHP4_1st"/>
</dbReference>
<comment type="caution">
    <text evidence="7">The sequence shown here is derived from an EMBL/GenBank/DDBJ whole genome shotgun (WGS) entry which is preliminary data.</text>
</comment>
<feature type="domain" description="NPHP4 Ig-like" evidence="5">
    <location>
        <begin position="1139"/>
        <end position="1235"/>
    </location>
</feature>
<dbReference type="GO" id="GO:0035869">
    <property type="term" value="C:ciliary transition zone"/>
    <property type="evidence" value="ECO:0007669"/>
    <property type="project" value="TreeGrafter"/>
</dbReference>
<dbReference type="GO" id="GO:0036064">
    <property type="term" value="C:ciliary basal body"/>
    <property type="evidence" value="ECO:0007669"/>
    <property type="project" value="TreeGrafter"/>
</dbReference>